<comment type="pathway">
    <text evidence="6">One-carbon metabolism; tetrahydrofolate interconversion.</text>
</comment>
<comment type="pathway">
    <text evidence="6">Amino-acid biosynthesis; glycine biosynthesis; glycine from L-serine: step 1/1.</text>
</comment>
<reference evidence="9 10" key="1">
    <citation type="journal article" date="2016" name="Nat. Commun.">
        <title>Thousands of microbial genomes shed light on interconnected biogeochemical processes in an aquifer system.</title>
        <authorList>
            <person name="Anantharaman K."/>
            <person name="Brown C.T."/>
            <person name="Hug L.A."/>
            <person name="Sharon I."/>
            <person name="Castelle C.J."/>
            <person name="Probst A.J."/>
            <person name="Thomas B.C."/>
            <person name="Singh A."/>
            <person name="Wilkins M.J."/>
            <person name="Karaoz U."/>
            <person name="Brodie E.L."/>
            <person name="Williams K.H."/>
            <person name="Hubbard S.S."/>
            <person name="Banfield J.F."/>
        </authorList>
    </citation>
    <scope>NUCLEOTIDE SEQUENCE [LARGE SCALE GENOMIC DNA]</scope>
</reference>
<dbReference type="InterPro" id="IPR039429">
    <property type="entry name" value="SHMT-like_dom"/>
</dbReference>
<feature type="site" description="Plays an important role in substrate specificity" evidence="6">
    <location>
        <position position="219"/>
    </location>
</feature>
<dbReference type="PANTHER" id="PTHR11680">
    <property type="entry name" value="SERINE HYDROXYMETHYLTRANSFERASE"/>
    <property type="match status" value="1"/>
</dbReference>
<evidence type="ECO:0000259" key="8">
    <source>
        <dbReference type="Pfam" id="PF00464"/>
    </source>
</evidence>
<dbReference type="SUPFAM" id="SSF53383">
    <property type="entry name" value="PLP-dependent transferases"/>
    <property type="match status" value="1"/>
</dbReference>
<comment type="subunit">
    <text evidence="6">Homodimer.</text>
</comment>
<keyword evidence="5 6" id="KW-0663">Pyridoxal phosphate</keyword>
<dbReference type="GO" id="GO:0005737">
    <property type="term" value="C:cytoplasm"/>
    <property type="evidence" value="ECO:0007669"/>
    <property type="project" value="UniProtKB-SubCell"/>
</dbReference>
<comment type="caution">
    <text evidence="9">The sequence shown here is derived from an EMBL/GenBank/DDBJ whole genome shotgun (WGS) entry which is preliminary data.</text>
</comment>
<dbReference type="InterPro" id="IPR015421">
    <property type="entry name" value="PyrdxlP-dep_Trfase_major"/>
</dbReference>
<dbReference type="CDD" id="cd00378">
    <property type="entry name" value="SHMT"/>
    <property type="match status" value="1"/>
</dbReference>
<dbReference type="UniPathway" id="UPA00193"/>
<dbReference type="Pfam" id="PF00464">
    <property type="entry name" value="SHMT"/>
    <property type="match status" value="1"/>
</dbReference>
<protein>
    <recommendedName>
        <fullName evidence="6">Serine hydroxymethyltransferase</fullName>
        <shortName evidence="6">SHMT</shortName>
        <shortName evidence="6">Serine methylase</shortName>
        <ecNumber evidence="6">2.1.2.1</ecNumber>
    </recommendedName>
</protein>
<evidence type="ECO:0000313" key="9">
    <source>
        <dbReference type="EMBL" id="OGG07694.1"/>
    </source>
</evidence>
<dbReference type="InterPro" id="IPR049943">
    <property type="entry name" value="Ser_HO-MeTrfase-like"/>
</dbReference>
<comment type="cofactor">
    <cofactor evidence="1 6 7">
        <name>pyridoxal 5'-phosphate</name>
        <dbReference type="ChEBI" id="CHEBI:597326"/>
    </cofactor>
</comment>
<keyword evidence="3 6" id="KW-0554">One-carbon metabolism</keyword>
<comment type="catalytic activity">
    <reaction evidence="6">
        <text>(6R)-5,10-methylene-5,6,7,8-tetrahydrofolate + glycine + H2O = (6S)-5,6,7,8-tetrahydrofolate + L-serine</text>
        <dbReference type="Rhea" id="RHEA:15481"/>
        <dbReference type="ChEBI" id="CHEBI:15377"/>
        <dbReference type="ChEBI" id="CHEBI:15636"/>
        <dbReference type="ChEBI" id="CHEBI:33384"/>
        <dbReference type="ChEBI" id="CHEBI:57305"/>
        <dbReference type="ChEBI" id="CHEBI:57453"/>
        <dbReference type="EC" id="2.1.2.1"/>
    </reaction>
</comment>
<dbReference type="EC" id="2.1.2.1" evidence="6"/>
<feature type="binding site" evidence="6">
    <location>
        <begin position="116"/>
        <end position="118"/>
    </location>
    <ligand>
        <name>(6S)-5,6,7,8-tetrahydrofolate</name>
        <dbReference type="ChEBI" id="CHEBI:57453"/>
    </ligand>
</feature>
<dbReference type="AlphaFoldDB" id="A0A1F5Z5W3"/>
<evidence type="ECO:0000256" key="3">
    <source>
        <dbReference type="ARBA" id="ARBA00022563"/>
    </source>
</evidence>
<keyword evidence="6" id="KW-0963">Cytoplasm</keyword>
<sequence length="437" mass="48520">MQDPKIRKLIAGEEKRQKEGLEMIPSENYVSKEVRYAVGSVLENKYAEGYPGKRYYTGNEFVDQIENLCIDRTKKLFGVPFVNVQPYSGSPANLEIFGAICNPGDTVLSQLLSSGGHLSMGQAMSATGKHYSAKFYHLTPEGEIDWDELYTLARKFKPKIIWSGGTGYTKVFKWEKYAAIAEEIGAYFVADISHIAGLIAGGTHPSPVPFAHVVMTTTHKTLRGPRGALIMVTQKGLQKDPELGEKVNKSVFPGHQGGPHINKIAGIAVALNEANTNEFKTYAKQIVTNSCALAKELMRNGFVLIGDGTENHMIWIDLRNKNIDGWQAHVTLEVANIYGNKQTIPNDPKPPYYPSGYRLGTPAITTRGMKEKEMKMIAGFINRGVEIAQRLKTKGLGSEIKEEDQDARKLYKQKLKTDKELLKLKTNVTAFAKKYGT</sequence>
<feature type="modified residue" description="N6-(pyridoxal phosphate)lysine" evidence="6 7">
    <location>
        <position position="220"/>
    </location>
</feature>
<comment type="function">
    <text evidence="6">Catalyzes the reversible interconversion of serine and glycine with tetrahydrofolate (THF) serving as the one-carbon carrier. This reaction serves as the major source of one-carbon groups required for the biosynthesis of purines, thymidylate, methionine, and other important biomolecules. Also exhibits THF-independent aldolase activity toward beta-hydroxyamino acids, producing glycine and aldehydes, via a retro-aldol mechanism.</text>
</comment>
<feature type="binding site" evidence="6">
    <location>
        <position position="112"/>
    </location>
    <ligand>
        <name>(6S)-5,6,7,8-tetrahydrofolate</name>
        <dbReference type="ChEBI" id="CHEBI:57453"/>
    </ligand>
</feature>
<dbReference type="Proteomes" id="UP000178681">
    <property type="component" value="Unassembled WGS sequence"/>
</dbReference>
<dbReference type="GO" id="GO:0019264">
    <property type="term" value="P:glycine biosynthetic process from serine"/>
    <property type="evidence" value="ECO:0007669"/>
    <property type="project" value="UniProtKB-UniRule"/>
</dbReference>
<accession>A0A1F5Z5W3</accession>
<dbReference type="PIRSF" id="PIRSF000412">
    <property type="entry name" value="SHMT"/>
    <property type="match status" value="1"/>
</dbReference>
<evidence type="ECO:0000256" key="5">
    <source>
        <dbReference type="ARBA" id="ARBA00022898"/>
    </source>
</evidence>
<dbReference type="STRING" id="1798377.A2872_01910"/>
<comment type="similarity">
    <text evidence="2 6">Belongs to the SHMT family.</text>
</comment>
<dbReference type="InterPro" id="IPR019798">
    <property type="entry name" value="Ser_HO-MeTrfase_PLP_BS"/>
</dbReference>
<dbReference type="InterPro" id="IPR001085">
    <property type="entry name" value="Ser_HO-MeTrfase"/>
</dbReference>
<gene>
    <name evidence="6" type="primary">glyA</name>
    <name evidence="9" type="ORF">A2872_01910</name>
</gene>
<dbReference type="InterPro" id="IPR015424">
    <property type="entry name" value="PyrdxlP-dep_Trfase"/>
</dbReference>
<feature type="domain" description="Serine hydroxymethyltransferase-like" evidence="8">
    <location>
        <begin position="2"/>
        <end position="381"/>
    </location>
</feature>
<dbReference type="GO" id="GO:0030170">
    <property type="term" value="F:pyridoxal phosphate binding"/>
    <property type="evidence" value="ECO:0007669"/>
    <property type="project" value="UniProtKB-UniRule"/>
</dbReference>
<evidence type="ECO:0000256" key="7">
    <source>
        <dbReference type="PIRSR" id="PIRSR000412-50"/>
    </source>
</evidence>
<dbReference type="UniPathway" id="UPA00288">
    <property type="reaction ID" value="UER01023"/>
</dbReference>
<keyword evidence="4 6" id="KW-0808">Transferase</keyword>
<dbReference type="GO" id="GO:0035999">
    <property type="term" value="P:tetrahydrofolate interconversion"/>
    <property type="evidence" value="ECO:0007669"/>
    <property type="project" value="UniProtKB-UniRule"/>
</dbReference>
<name>A0A1F5Z5W3_9BACT</name>
<dbReference type="HAMAP" id="MF_00051">
    <property type="entry name" value="SHMT"/>
    <property type="match status" value="1"/>
</dbReference>
<evidence type="ECO:0000256" key="6">
    <source>
        <dbReference type="HAMAP-Rule" id="MF_00051"/>
    </source>
</evidence>
<evidence type="ECO:0000256" key="1">
    <source>
        <dbReference type="ARBA" id="ARBA00001933"/>
    </source>
</evidence>
<comment type="subcellular location">
    <subcellularLocation>
        <location evidence="6">Cytoplasm</location>
    </subcellularLocation>
</comment>
<evidence type="ECO:0000256" key="2">
    <source>
        <dbReference type="ARBA" id="ARBA00006376"/>
    </source>
</evidence>
<dbReference type="EMBL" id="MFJG01000003">
    <property type="protein sequence ID" value="OGG07694.1"/>
    <property type="molecule type" value="Genomic_DNA"/>
</dbReference>
<comment type="caution">
    <text evidence="6">Lacks conserved residue(s) required for the propagation of feature annotation.</text>
</comment>
<dbReference type="NCBIfam" id="NF000586">
    <property type="entry name" value="PRK00011.1"/>
    <property type="match status" value="1"/>
</dbReference>
<proteinExistence type="inferred from homology"/>
<dbReference type="GO" id="GO:0004372">
    <property type="term" value="F:glycine hydroxymethyltransferase activity"/>
    <property type="evidence" value="ECO:0007669"/>
    <property type="project" value="UniProtKB-UniRule"/>
</dbReference>
<dbReference type="InterPro" id="IPR015422">
    <property type="entry name" value="PyrdxlP-dep_Trfase_small"/>
</dbReference>
<dbReference type="Gene3D" id="3.40.640.10">
    <property type="entry name" value="Type I PLP-dependent aspartate aminotransferase-like (Major domain)"/>
    <property type="match status" value="1"/>
</dbReference>
<evidence type="ECO:0000313" key="10">
    <source>
        <dbReference type="Proteomes" id="UP000178681"/>
    </source>
</evidence>
<organism evidence="9 10">
    <name type="scientific">Candidatus Gottesmanbacteria bacterium RIFCSPHIGHO2_01_FULL_42_12</name>
    <dbReference type="NCBI Taxonomy" id="1798377"/>
    <lineage>
        <taxon>Bacteria</taxon>
        <taxon>Candidatus Gottesmaniibacteriota</taxon>
    </lineage>
</organism>
<dbReference type="PANTHER" id="PTHR11680:SF35">
    <property type="entry name" value="SERINE HYDROXYMETHYLTRANSFERASE 1"/>
    <property type="match status" value="1"/>
</dbReference>
<evidence type="ECO:0000256" key="4">
    <source>
        <dbReference type="ARBA" id="ARBA00022679"/>
    </source>
</evidence>
<dbReference type="Gene3D" id="3.90.1150.10">
    <property type="entry name" value="Aspartate Aminotransferase, domain 1"/>
    <property type="match status" value="1"/>
</dbReference>
<dbReference type="PROSITE" id="PS00096">
    <property type="entry name" value="SHMT"/>
    <property type="match status" value="1"/>
</dbReference>
<keyword evidence="6" id="KW-0028">Amino-acid biosynthesis</keyword>